<comment type="caution">
    <text evidence="1">The sequence shown here is derived from an EMBL/GenBank/DDBJ whole genome shotgun (WGS) entry which is preliminary data.</text>
</comment>
<protein>
    <submittedName>
        <fullName evidence="1">Uncharacterized protein</fullName>
    </submittedName>
</protein>
<accession>A0A4V3XG97</accession>
<gene>
    <name evidence="1" type="ORF">EUX98_g8554</name>
</gene>
<name>A0A4V3XG97_9APHY</name>
<organism evidence="1 2">
    <name type="scientific">Antrodiella citrinella</name>
    <dbReference type="NCBI Taxonomy" id="2447956"/>
    <lineage>
        <taxon>Eukaryota</taxon>
        <taxon>Fungi</taxon>
        <taxon>Dikarya</taxon>
        <taxon>Basidiomycota</taxon>
        <taxon>Agaricomycotina</taxon>
        <taxon>Agaricomycetes</taxon>
        <taxon>Polyporales</taxon>
        <taxon>Steccherinaceae</taxon>
        <taxon>Antrodiella</taxon>
    </lineage>
</organism>
<sequence length="656" mass="72922">MLDDTYSLVDLRTSPSADALKFAVLEYNDVEVRYANDVKRACRKLSLSVGKGPVVPSADDLTLAEFVLTLTFQEPLLVARTVCRAANAWNLLALWERAMKAVETWHNVAVSAGDAASNAQLNDVLPWVSHARESSVQSLCELRHGDSSLFVKLSLIHGNIGFLRDSILPRIEDAVLLRDFATRVYDDPNLAKITSKTIQTEIASLIMSKALSLTSFTMKSGSAKIGLELVKRYLEPCMSRFHNLLPVIFQKVASVTSLTSSEAHQQIYDVMIPLLEDVAQYVQSHPGAADSLPSMVKYLNFTLGVFVKRVKAPLKYTTSRKSIWALVTAMTLPGGLETLVALSQSLVDALSPMHCHLFIKSMSNHADYLLFPTDHTVPNASSLMSALLTKYSETAVLSKSEEVIDSLQFCLVRRALVPTCADNIIKRILEPRCLLLPEYVDNILAPSILDLRELARTHNLVDHFMPTLRTIVLTWFEKVFQAQRKPQIDESAPLCVALSRFCTCQLCTPIRSFFQDQSKLELRVLAPVIGTSRRHVEEQVKRAGREMLSLTKNLEGLRITKSENVYWTMRWHAVQARGLAILHAASDTRAGLEHMLGTQFSTISALVGYDSSSGSMDGETRPAKRRRVTQDPTVIYTIGKSTLYGSTSMTLDFTKA</sequence>
<proteinExistence type="predicted"/>
<reference evidence="1 2" key="1">
    <citation type="submission" date="2019-02" db="EMBL/GenBank/DDBJ databases">
        <title>Genome sequencing of the rare red list fungi Antrodiella citrinella (Flaviporus citrinellus).</title>
        <authorList>
            <person name="Buettner E."/>
            <person name="Kellner H."/>
        </authorList>
    </citation>
    <scope>NUCLEOTIDE SEQUENCE [LARGE SCALE GENOMIC DNA]</scope>
    <source>
        <strain evidence="1 2">DSM 108506</strain>
    </source>
</reference>
<dbReference type="Proteomes" id="UP000308730">
    <property type="component" value="Unassembled WGS sequence"/>
</dbReference>
<evidence type="ECO:0000313" key="2">
    <source>
        <dbReference type="Proteomes" id="UP000308730"/>
    </source>
</evidence>
<keyword evidence="2" id="KW-1185">Reference proteome</keyword>
<dbReference type="AlphaFoldDB" id="A0A4V3XG97"/>
<evidence type="ECO:0000313" key="1">
    <source>
        <dbReference type="EMBL" id="THH20573.1"/>
    </source>
</evidence>
<dbReference type="EMBL" id="SGPM01000486">
    <property type="protein sequence ID" value="THH20573.1"/>
    <property type="molecule type" value="Genomic_DNA"/>
</dbReference>